<accession>A0A371H634</accession>
<dbReference type="Proteomes" id="UP000257109">
    <property type="component" value="Unassembled WGS sequence"/>
</dbReference>
<protein>
    <submittedName>
        <fullName evidence="2">Uncharacterized protein</fullName>
    </submittedName>
</protein>
<gene>
    <name evidence="2" type="ORF">CR513_18823</name>
</gene>
<evidence type="ECO:0000256" key="1">
    <source>
        <dbReference type="SAM" id="MobiDB-lite"/>
    </source>
</evidence>
<evidence type="ECO:0000313" key="2">
    <source>
        <dbReference type="EMBL" id="RDX98278.1"/>
    </source>
</evidence>
<sequence>MDHLSVCLGFMKQLTMNKRKFQEDIRSQTLPSPQEEIRSNITGRSSKELPQQQLVNWHYEFSENSDSGNSVTDCNYTCKDLITCSNCVQISNAISAATGVGVIATSKVVAVQPLVVTKANAVLEFADSIDDVFDSVEMNEVSTSAMDVSDSIEMAKIVNCVDIVSDLADMVEVANLVIDVVVLTNMTEGSASVSGKGLVVSAIGDVHCMGGDEANVPREVLPNIQNGGHPEGDLWNPATFRGNVT</sequence>
<dbReference type="EMBL" id="QJKJ01003483">
    <property type="protein sequence ID" value="RDX98278.1"/>
    <property type="molecule type" value="Genomic_DNA"/>
</dbReference>
<evidence type="ECO:0000313" key="3">
    <source>
        <dbReference type="Proteomes" id="UP000257109"/>
    </source>
</evidence>
<comment type="caution">
    <text evidence="2">The sequence shown here is derived from an EMBL/GenBank/DDBJ whole genome shotgun (WGS) entry which is preliminary data.</text>
</comment>
<organism evidence="2 3">
    <name type="scientific">Mucuna pruriens</name>
    <name type="common">Velvet bean</name>
    <name type="synonym">Dolichos pruriens</name>
    <dbReference type="NCBI Taxonomy" id="157652"/>
    <lineage>
        <taxon>Eukaryota</taxon>
        <taxon>Viridiplantae</taxon>
        <taxon>Streptophyta</taxon>
        <taxon>Embryophyta</taxon>
        <taxon>Tracheophyta</taxon>
        <taxon>Spermatophyta</taxon>
        <taxon>Magnoliopsida</taxon>
        <taxon>eudicotyledons</taxon>
        <taxon>Gunneridae</taxon>
        <taxon>Pentapetalae</taxon>
        <taxon>rosids</taxon>
        <taxon>fabids</taxon>
        <taxon>Fabales</taxon>
        <taxon>Fabaceae</taxon>
        <taxon>Papilionoideae</taxon>
        <taxon>50 kb inversion clade</taxon>
        <taxon>NPAAA clade</taxon>
        <taxon>indigoferoid/millettioid clade</taxon>
        <taxon>Phaseoleae</taxon>
        <taxon>Mucuna</taxon>
    </lineage>
</organism>
<feature type="non-terminal residue" evidence="2">
    <location>
        <position position="1"/>
    </location>
</feature>
<dbReference type="AlphaFoldDB" id="A0A371H634"/>
<feature type="region of interest" description="Disordered" evidence="1">
    <location>
        <begin position="225"/>
        <end position="245"/>
    </location>
</feature>
<name>A0A371H634_MUCPR</name>
<reference evidence="2" key="1">
    <citation type="submission" date="2018-05" db="EMBL/GenBank/DDBJ databases">
        <title>Draft genome of Mucuna pruriens seed.</title>
        <authorList>
            <person name="Nnadi N.E."/>
            <person name="Vos R."/>
            <person name="Hasami M.H."/>
            <person name="Devisetty U.K."/>
            <person name="Aguiy J.C."/>
        </authorList>
    </citation>
    <scope>NUCLEOTIDE SEQUENCE [LARGE SCALE GENOMIC DNA]</scope>
    <source>
        <strain evidence="2">JCA_2017</strain>
    </source>
</reference>
<keyword evidence="3" id="KW-1185">Reference proteome</keyword>
<proteinExistence type="predicted"/>